<evidence type="ECO:0000256" key="3">
    <source>
        <dbReference type="ARBA" id="ARBA00022553"/>
    </source>
</evidence>
<dbReference type="InterPro" id="IPR005467">
    <property type="entry name" value="His_kinase_dom"/>
</dbReference>
<organism evidence="8 9">
    <name type="scientific">Litorihabitans aurantiacus</name>
    <dbReference type="NCBI Taxonomy" id="1930061"/>
    <lineage>
        <taxon>Bacteria</taxon>
        <taxon>Bacillati</taxon>
        <taxon>Actinomycetota</taxon>
        <taxon>Actinomycetes</taxon>
        <taxon>Micrococcales</taxon>
        <taxon>Beutenbergiaceae</taxon>
        <taxon>Litorihabitans</taxon>
    </lineage>
</organism>
<dbReference type="PROSITE" id="PS00430">
    <property type="entry name" value="TONB_DEPENDENT_REC_1"/>
    <property type="match status" value="1"/>
</dbReference>
<dbReference type="FunFam" id="3.30.565.10:FF:000006">
    <property type="entry name" value="Sensor histidine kinase WalK"/>
    <property type="match status" value="1"/>
</dbReference>
<keyword evidence="4" id="KW-0808">Transferase</keyword>
<dbReference type="Pfam" id="PF02518">
    <property type="entry name" value="HATPase_c"/>
    <property type="match status" value="1"/>
</dbReference>
<keyword evidence="9" id="KW-1185">Reference proteome</keyword>
<sequence length="186" mass="20015">MRRLDALVEDLLADASARHAFADPVIERVSVGRLVRDSVQVLTPRAARAGVDIESAVESGLVIRGDARAVGQVMDNLVSNAVKYSDTGDTVVVVAEREGDDVVVRVADNGIGISPEDQERLFERFFRSESVRGERHGTGLGLHLVREIVLAHGGTIEVDSDLGEGTQITVRMPYAGEHPAPEPETP</sequence>
<dbReference type="EMBL" id="BSUM01000001">
    <property type="protein sequence ID" value="GMA30437.1"/>
    <property type="molecule type" value="Genomic_DNA"/>
</dbReference>
<dbReference type="PROSITE" id="PS50109">
    <property type="entry name" value="HIS_KIN"/>
    <property type="match status" value="1"/>
</dbReference>
<evidence type="ECO:0000256" key="1">
    <source>
        <dbReference type="ARBA" id="ARBA00000085"/>
    </source>
</evidence>
<dbReference type="PANTHER" id="PTHR43711:SF28">
    <property type="entry name" value="SENSOR HISTIDINE KINASE YXDK"/>
    <property type="match status" value="1"/>
</dbReference>
<dbReference type="Proteomes" id="UP001157161">
    <property type="component" value="Unassembled WGS sequence"/>
</dbReference>
<proteinExistence type="predicted"/>
<accession>A0AA37XDP5</accession>
<dbReference type="InterPro" id="IPR050736">
    <property type="entry name" value="Sensor_HK_Regulatory"/>
</dbReference>
<keyword evidence="6" id="KW-0902">Two-component regulatory system</keyword>
<dbReference type="PRINTS" id="PR00344">
    <property type="entry name" value="BCTRLSENSOR"/>
</dbReference>
<dbReference type="Gene3D" id="3.30.565.10">
    <property type="entry name" value="Histidine kinase-like ATPase, C-terminal domain"/>
    <property type="match status" value="1"/>
</dbReference>
<gene>
    <name evidence="8" type="ORF">GCM10025875_04290</name>
</gene>
<dbReference type="EC" id="2.7.13.3" evidence="2"/>
<protein>
    <recommendedName>
        <fullName evidence="2">histidine kinase</fullName>
        <ecNumber evidence="2">2.7.13.3</ecNumber>
    </recommendedName>
</protein>
<reference evidence="8" key="1">
    <citation type="journal article" date="2014" name="Int. J. Syst. Evol. Microbiol.">
        <title>Complete genome sequence of Corynebacterium casei LMG S-19264T (=DSM 44701T), isolated from a smear-ripened cheese.</title>
        <authorList>
            <consortium name="US DOE Joint Genome Institute (JGI-PGF)"/>
            <person name="Walter F."/>
            <person name="Albersmeier A."/>
            <person name="Kalinowski J."/>
            <person name="Ruckert C."/>
        </authorList>
    </citation>
    <scope>NUCLEOTIDE SEQUENCE</scope>
    <source>
        <strain evidence="8">NBRC 112290</strain>
    </source>
</reference>
<keyword evidence="3" id="KW-0597">Phosphoprotein</keyword>
<evidence type="ECO:0000256" key="5">
    <source>
        <dbReference type="ARBA" id="ARBA00022777"/>
    </source>
</evidence>
<dbReference type="AlphaFoldDB" id="A0AA37XDP5"/>
<dbReference type="CDD" id="cd00075">
    <property type="entry name" value="HATPase"/>
    <property type="match status" value="1"/>
</dbReference>
<dbReference type="GO" id="GO:0000160">
    <property type="term" value="P:phosphorelay signal transduction system"/>
    <property type="evidence" value="ECO:0007669"/>
    <property type="project" value="UniProtKB-KW"/>
</dbReference>
<evidence type="ECO:0000256" key="2">
    <source>
        <dbReference type="ARBA" id="ARBA00012438"/>
    </source>
</evidence>
<dbReference type="InterPro" id="IPR036890">
    <property type="entry name" value="HATPase_C_sf"/>
</dbReference>
<feature type="domain" description="Histidine kinase" evidence="7">
    <location>
        <begin position="1"/>
        <end position="176"/>
    </location>
</feature>
<evidence type="ECO:0000313" key="9">
    <source>
        <dbReference type="Proteomes" id="UP001157161"/>
    </source>
</evidence>
<name>A0AA37XDP5_9MICO</name>
<evidence type="ECO:0000313" key="8">
    <source>
        <dbReference type="EMBL" id="GMA30437.1"/>
    </source>
</evidence>
<comment type="catalytic activity">
    <reaction evidence="1">
        <text>ATP + protein L-histidine = ADP + protein N-phospho-L-histidine.</text>
        <dbReference type="EC" id="2.7.13.3"/>
    </reaction>
</comment>
<evidence type="ECO:0000256" key="6">
    <source>
        <dbReference type="ARBA" id="ARBA00023012"/>
    </source>
</evidence>
<dbReference type="InterPro" id="IPR010916">
    <property type="entry name" value="TonB_box_CS"/>
</dbReference>
<reference evidence="8" key="2">
    <citation type="submission" date="2023-02" db="EMBL/GenBank/DDBJ databases">
        <authorList>
            <person name="Sun Q."/>
            <person name="Mori K."/>
        </authorList>
    </citation>
    <scope>NUCLEOTIDE SEQUENCE</scope>
    <source>
        <strain evidence="8">NBRC 112290</strain>
    </source>
</reference>
<evidence type="ECO:0000259" key="7">
    <source>
        <dbReference type="PROSITE" id="PS50109"/>
    </source>
</evidence>
<dbReference type="SUPFAM" id="SSF55874">
    <property type="entry name" value="ATPase domain of HSP90 chaperone/DNA topoisomerase II/histidine kinase"/>
    <property type="match status" value="1"/>
</dbReference>
<dbReference type="PANTHER" id="PTHR43711">
    <property type="entry name" value="TWO-COMPONENT HISTIDINE KINASE"/>
    <property type="match status" value="1"/>
</dbReference>
<evidence type="ECO:0000256" key="4">
    <source>
        <dbReference type="ARBA" id="ARBA00022679"/>
    </source>
</evidence>
<dbReference type="InterPro" id="IPR004358">
    <property type="entry name" value="Sig_transdc_His_kin-like_C"/>
</dbReference>
<dbReference type="InterPro" id="IPR003594">
    <property type="entry name" value="HATPase_dom"/>
</dbReference>
<keyword evidence="5" id="KW-0418">Kinase</keyword>
<dbReference type="SMART" id="SM00387">
    <property type="entry name" value="HATPase_c"/>
    <property type="match status" value="1"/>
</dbReference>
<dbReference type="GO" id="GO:0004673">
    <property type="term" value="F:protein histidine kinase activity"/>
    <property type="evidence" value="ECO:0007669"/>
    <property type="project" value="UniProtKB-EC"/>
</dbReference>
<comment type="caution">
    <text evidence="8">The sequence shown here is derived from an EMBL/GenBank/DDBJ whole genome shotgun (WGS) entry which is preliminary data.</text>
</comment>